<evidence type="ECO:0000259" key="1">
    <source>
        <dbReference type="Pfam" id="PF18962"/>
    </source>
</evidence>
<dbReference type="KEGG" id="als:DJ013_20830"/>
<dbReference type="OrthoDB" id="920124at2"/>
<dbReference type="EMBL" id="CP029480">
    <property type="protein sequence ID" value="AWW00491.1"/>
    <property type="molecule type" value="Genomic_DNA"/>
</dbReference>
<sequence length="537" mass="61830">MRAFFTFIFLIYCSIDLVLGQECNDFADFNPSGNGQINWDKFPEFDLPFKLIFGGEIHNGNAGGPLNHGFSHITDSRYLTSVPFANRALIYYGVAYPNQNQPWELERSPWGNDLGIYQQKWNSDFMNFANSLGNGNFIDSDIFMFDIERVWRFDHEILQFKNSDIVPDFYKELPILDFISTYKKDNRDLYAKAVSDFLKNGKHPDTKISSYADAPVFNTFSNIQGKSWDEWVQDSDHVNFITKDDNGNVGGPFYEQMDFMSPSAYYYYDYPHPFAGEYLSYMMFQIEANKAWTTKPVIPFLWLKYSANPDLVNQSIRPWMAEATAIFPFFSGADGLWLWENPTLIGTQTDFEAYEYFNKGLYRFSQFKSFFEGSYELVQETSARDYNENKQPIWRGAVKGNEILIAAHNPFAADENEEVTIGVAYQNWSGTVTLKGYEVFLCKFDMSTLGNTLEEPLMVVYPNPTSDRLKAKFDSNFAGSAVVNLIGAKGEVLKEEFHQVAKGLNEIELDVSNIQANQFFLQIKIKNQSFSKKVIKW</sequence>
<feature type="domain" description="Secretion system C-terminal sorting" evidence="1">
    <location>
        <begin position="460"/>
        <end position="535"/>
    </location>
</feature>
<proteinExistence type="predicted"/>
<protein>
    <submittedName>
        <fullName evidence="2">T9SS C-terminal target domain-containing protein</fullName>
    </submittedName>
</protein>
<organism evidence="2 3">
    <name type="scientific">Arcticibacterium luteifluviistationis</name>
    <dbReference type="NCBI Taxonomy" id="1784714"/>
    <lineage>
        <taxon>Bacteria</taxon>
        <taxon>Pseudomonadati</taxon>
        <taxon>Bacteroidota</taxon>
        <taxon>Cytophagia</taxon>
        <taxon>Cytophagales</taxon>
        <taxon>Leadbetterellaceae</taxon>
        <taxon>Arcticibacterium</taxon>
    </lineage>
</organism>
<gene>
    <name evidence="2" type="ORF">DJ013_20830</name>
</gene>
<evidence type="ECO:0000313" key="2">
    <source>
        <dbReference type="EMBL" id="AWW00491.1"/>
    </source>
</evidence>
<reference evidence="2 3" key="1">
    <citation type="submission" date="2018-05" db="EMBL/GenBank/DDBJ databases">
        <title>Complete genome sequence of Arcticibacterium luteifluviistationis SM1504T, a cytophagaceae bacterium isolated from Arctic surface seawater.</title>
        <authorList>
            <person name="Li Y."/>
            <person name="Qin Q.-L."/>
        </authorList>
    </citation>
    <scope>NUCLEOTIDE SEQUENCE [LARGE SCALE GENOMIC DNA]</scope>
    <source>
        <strain evidence="2 3">SM1504</strain>
    </source>
</reference>
<dbReference type="RefSeq" id="WP_111373857.1">
    <property type="nucleotide sequence ID" value="NZ_CP029480.1"/>
</dbReference>
<name>A0A2Z4GGS8_9BACT</name>
<evidence type="ECO:0000313" key="3">
    <source>
        <dbReference type="Proteomes" id="UP000249873"/>
    </source>
</evidence>
<dbReference type="Pfam" id="PF18962">
    <property type="entry name" value="Por_Secre_tail"/>
    <property type="match status" value="1"/>
</dbReference>
<dbReference type="InterPro" id="IPR026444">
    <property type="entry name" value="Secre_tail"/>
</dbReference>
<keyword evidence="3" id="KW-1185">Reference proteome</keyword>
<dbReference type="NCBIfam" id="TIGR04183">
    <property type="entry name" value="Por_Secre_tail"/>
    <property type="match status" value="1"/>
</dbReference>
<accession>A0A2Z4GGS8</accession>
<dbReference type="AlphaFoldDB" id="A0A2Z4GGS8"/>
<dbReference type="Proteomes" id="UP000249873">
    <property type="component" value="Chromosome"/>
</dbReference>